<sequence>MDLANSHVVVVEQHSRSVHTNKPVSSLLKKSVRRKCFAFTGAHEIFRPEMWKAALTELTATASLMFTLTTSIVACLDSQETDPKLLVPFAVFIIAFLFLLVTVPLSGGHMSPVFTFIGALKGVVTLTRALIYVLAQIIGSIIGFFILKCVIDPKLAYTYSLGGCAIDGPRVSFGVKPQNALLVEFTCTFVVLFVGVTLAFDKKRSRELGLPMVCLVVAGSMALAVFVSLTVTGRAGYAGVGLNPARCLGPALLHGGPLWHGHWVFWLGPFLACMVYYLVSMNLPKVDLVLLEGEHDVYDTSFSKDLPEQCNSGFQVQVVEMNDQFSMAVHGGDTKFHDKFSESKFLTFIGAHEIFTVETWKAALVELIATGALMFTLTSCIIACLESHESNPKLLIPFAVFIIVFLFLIVIVPLSGGHMNPIFTFVAALKGIVTLSRALLYVLAQCIGSIIGFFVLKSVMEPKLAQTYSLGGCAIGDKGQGSSINPQDVLLLEFSCTLLVLFVGITLAFDKKRCKELGFPMVCFVVAASLALAVFLSLTVTRRPGYAGAGLNPARCLGSALLHGGSLWNGHWIFWVGPFLACIIYYSVSISLPKKGLNWVDGEYDIFNLAMGFCGTIPNTSVLNDLP</sequence>
<gene>
    <name evidence="6" type="ORF">V8G54_022940</name>
</gene>
<dbReference type="Proteomes" id="UP001374535">
    <property type="component" value="Chromosome 7"/>
</dbReference>
<dbReference type="GO" id="GO:0016020">
    <property type="term" value="C:membrane"/>
    <property type="evidence" value="ECO:0007669"/>
    <property type="project" value="UniProtKB-SubCell"/>
</dbReference>
<dbReference type="PRINTS" id="PR00783">
    <property type="entry name" value="MINTRINSICP"/>
</dbReference>
<feature type="transmembrane region" description="Helical" evidence="5">
    <location>
        <begin position="489"/>
        <end position="509"/>
    </location>
</feature>
<organism evidence="6 7">
    <name type="scientific">Vigna mungo</name>
    <name type="common">Black gram</name>
    <name type="synonym">Phaseolus mungo</name>
    <dbReference type="NCBI Taxonomy" id="3915"/>
    <lineage>
        <taxon>Eukaryota</taxon>
        <taxon>Viridiplantae</taxon>
        <taxon>Streptophyta</taxon>
        <taxon>Embryophyta</taxon>
        <taxon>Tracheophyta</taxon>
        <taxon>Spermatophyta</taxon>
        <taxon>Magnoliopsida</taxon>
        <taxon>eudicotyledons</taxon>
        <taxon>Gunneridae</taxon>
        <taxon>Pentapetalae</taxon>
        <taxon>rosids</taxon>
        <taxon>fabids</taxon>
        <taxon>Fabales</taxon>
        <taxon>Fabaceae</taxon>
        <taxon>Papilionoideae</taxon>
        <taxon>50 kb inversion clade</taxon>
        <taxon>NPAAA clade</taxon>
        <taxon>indigoferoid/millettioid clade</taxon>
        <taxon>Phaseoleae</taxon>
        <taxon>Vigna</taxon>
    </lineage>
</organism>
<dbReference type="SUPFAM" id="SSF81338">
    <property type="entry name" value="Aquaporin-like"/>
    <property type="match status" value="2"/>
</dbReference>
<dbReference type="InterPro" id="IPR023271">
    <property type="entry name" value="Aquaporin-like"/>
</dbReference>
<keyword evidence="4 5" id="KW-0472">Membrane</keyword>
<feature type="transmembrane region" description="Helical" evidence="5">
    <location>
        <begin position="263"/>
        <end position="279"/>
    </location>
</feature>
<keyword evidence="3 5" id="KW-1133">Transmembrane helix</keyword>
<feature type="transmembrane region" description="Helical" evidence="5">
    <location>
        <begin position="521"/>
        <end position="540"/>
    </location>
</feature>
<feature type="transmembrane region" description="Helical" evidence="5">
    <location>
        <begin position="129"/>
        <end position="147"/>
    </location>
</feature>
<evidence type="ECO:0000256" key="3">
    <source>
        <dbReference type="ARBA" id="ARBA00022989"/>
    </source>
</evidence>
<feature type="transmembrane region" description="Helical" evidence="5">
    <location>
        <begin position="86"/>
        <end position="108"/>
    </location>
</feature>
<evidence type="ECO:0000313" key="7">
    <source>
        <dbReference type="Proteomes" id="UP001374535"/>
    </source>
</evidence>
<feature type="transmembrane region" description="Helical" evidence="5">
    <location>
        <begin position="572"/>
        <end position="588"/>
    </location>
</feature>
<dbReference type="PANTHER" id="PTHR47002:SF6">
    <property type="entry name" value="X INTRINSIC PROTEIN"/>
    <property type="match status" value="1"/>
</dbReference>
<reference evidence="6 7" key="1">
    <citation type="journal article" date="2023" name="Life. Sci Alliance">
        <title>Evolutionary insights into 3D genome organization and epigenetic landscape of Vigna mungo.</title>
        <authorList>
            <person name="Junaid A."/>
            <person name="Singh B."/>
            <person name="Bhatia S."/>
        </authorList>
    </citation>
    <scope>NUCLEOTIDE SEQUENCE [LARGE SCALE GENOMIC DNA]</scope>
    <source>
        <strain evidence="6">Urdbean</strain>
    </source>
</reference>
<accession>A0AAQ3RRQ5</accession>
<feature type="transmembrane region" description="Helical" evidence="5">
    <location>
        <begin position="394"/>
        <end position="417"/>
    </location>
</feature>
<evidence type="ECO:0000256" key="5">
    <source>
        <dbReference type="SAM" id="Phobius"/>
    </source>
</evidence>
<proteinExistence type="predicted"/>
<dbReference type="PANTHER" id="PTHR47002">
    <property type="entry name" value="AQUAPORIN-LIKE"/>
    <property type="match status" value="1"/>
</dbReference>
<keyword evidence="2 5" id="KW-0812">Transmembrane</keyword>
<feature type="transmembrane region" description="Helical" evidence="5">
    <location>
        <begin position="438"/>
        <end position="456"/>
    </location>
</feature>
<protein>
    <submittedName>
        <fullName evidence="6">Uncharacterized protein</fullName>
    </submittedName>
</protein>
<dbReference type="Pfam" id="PF00230">
    <property type="entry name" value="MIP"/>
    <property type="match status" value="2"/>
</dbReference>
<dbReference type="EMBL" id="CP144694">
    <property type="protein sequence ID" value="WVZ02134.1"/>
    <property type="molecule type" value="Genomic_DNA"/>
</dbReference>
<comment type="subcellular location">
    <subcellularLocation>
        <location evidence="1">Membrane</location>
        <topology evidence="1">Multi-pass membrane protein</topology>
    </subcellularLocation>
</comment>
<feature type="transmembrane region" description="Helical" evidence="5">
    <location>
        <begin position="364"/>
        <end position="388"/>
    </location>
</feature>
<evidence type="ECO:0000313" key="6">
    <source>
        <dbReference type="EMBL" id="WVZ02134.1"/>
    </source>
</evidence>
<keyword evidence="7" id="KW-1185">Reference proteome</keyword>
<dbReference type="Gene3D" id="1.20.1080.10">
    <property type="entry name" value="Glycerol uptake facilitator protein"/>
    <property type="match status" value="2"/>
</dbReference>
<dbReference type="AlphaFoldDB" id="A0AAQ3RRQ5"/>
<feature type="transmembrane region" description="Helical" evidence="5">
    <location>
        <begin position="180"/>
        <end position="200"/>
    </location>
</feature>
<feature type="transmembrane region" description="Helical" evidence="5">
    <location>
        <begin position="54"/>
        <end position="74"/>
    </location>
</feature>
<evidence type="ECO:0000256" key="1">
    <source>
        <dbReference type="ARBA" id="ARBA00004141"/>
    </source>
</evidence>
<dbReference type="InterPro" id="IPR000425">
    <property type="entry name" value="MIP"/>
</dbReference>
<feature type="transmembrane region" description="Helical" evidence="5">
    <location>
        <begin position="212"/>
        <end position="231"/>
    </location>
</feature>
<evidence type="ECO:0000256" key="2">
    <source>
        <dbReference type="ARBA" id="ARBA00022692"/>
    </source>
</evidence>
<evidence type="ECO:0000256" key="4">
    <source>
        <dbReference type="ARBA" id="ARBA00023136"/>
    </source>
</evidence>
<dbReference type="GO" id="GO:0015267">
    <property type="term" value="F:channel activity"/>
    <property type="evidence" value="ECO:0007669"/>
    <property type="project" value="InterPro"/>
</dbReference>
<name>A0AAQ3RRQ5_VIGMU</name>